<name>A0ABM9GAW0_9BACL</name>
<dbReference type="RefSeq" id="WP_249725515.1">
    <property type="nucleotide sequence ID" value="NZ_AP031286.1"/>
</dbReference>
<proteinExistence type="predicted"/>
<accession>A0ABM9GAW0</accession>
<evidence type="ECO:0000313" key="2">
    <source>
        <dbReference type="Proteomes" id="UP001154322"/>
    </source>
</evidence>
<gene>
    <name evidence="1" type="ORF">WJ0W_006358</name>
</gene>
<keyword evidence="2" id="KW-1185">Reference proteome</keyword>
<dbReference type="Proteomes" id="UP001154322">
    <property type="component" value="Unassembled WGS sequence"/>
</dbReference>
<reference evidence="1" key="1">
    <citation type="submission" date="2022-06" db="EMBL/GenBank/DDBJ databases">
        <authorList>
            <person name="Dietemann V."/>
            <person name="Ory F."/>
            <person name="Dainat B."/>
            <person name="Oberhansli S."/>
        </authorList>
    </citation>
    <scope>NUCLEOTIDE SEQUENCE</scope>
    <source>
        <strain evidence="1">Ena-SAMPLE-TAB-26-04-2022-14:26:32:270-5432</strain>
    </source>
</reference>
<sequence length="142" mass="15394">MKVPPHKTYKAVVEFSQRTYRGDVVFTGRTGSTMANRSIIKATGVYTGWMGMQTSKQFTYDNFLGRHYAGLTAAQQQEIKNAGVLITTSGYGAAADSYSSVEVSGKGSFSGVFGSELIVNTYDITDGKPQLVEKRTIPIGMD</sequence>
<comment type="caution">
    <text evidence="1">The sequence shown here is derived from an EMBL/GenBank/DDBJ whole genome shotgun (WGS) entry which is preliminary data.</text>
</comment>
<dbReference type="Gene3D" id="2.170.15.10">
    <property type="entry name" value="Proaerolysin, chain A, domain 3"/>
    <property type="match status" value="1"/>
</dbReference>
<protein>
    <submittedName>
        <fullName evidence="1">Uncharacterized protein</fullName>
    </submittedName>
</protein>
<organism evidence="1 2">
    <name type="scientific">Paenibacillus melissococcoides</name>
    <dbReference type="NCBI Taxonomy" id="2912268"/>
    <lineage>
        <taxon>Bacteria</taxon>
        <taxon>Bacillati</taxon>
        <taxon>Bacillota</taxon>
        <taxon>Bacilli</taxon>
        <taxon>Bacillales</taxon>
        <taxon>Paenibacillaceae</taxon>
        <taxon>Paenibacillus</taxon>
    </lineage>
</organism>
<dbReference type="EMBL" id="CALYLO010000014">
    <property type="protein sequence ID" value="CAH8249172.1"/>
    <property type="molecule type" value="Genomic_DNA"/>
</dbReference>
<evidence type="ECO:0000313" key="1">
    <source>
        <dbReference type="EMBL" id="CAH8249172.1"/>
    </source>
</evidence>